<dbReference type="PANTHER" id="PTHR21021">
    <property type="entry name" value="GAF/PUTATIVE CYTOSKELETAL PROTEIN"/>
    <property type="match status" value="1"/>
</dbReference>
<dbReference type="GeneID" id="100651726"/>
<evidence type="ECO:0000256" key="1">
    <source>
        <dbReference type="ARBA" id="ARBA00006658"/>
    </source>
</evidence>
<dbReference type="GO" id="GO:0005829">
    <property type="term" value="C:cytosol"/>
    <property type="evidence" value="ECO:0007669"/>
    <property type="project" value="TreeGrafter"/>
</dbReference>
<evidence type="ECO:0000313" key="4">
    <source>
        <dbReference type="RefSeq" id="XP_048266664.1"/>
    </source>
</evidence>
<reference evidence="4" key="1">
    <citation type="submission" date="2025-08" db="UniProtKB">
        <authorList>
            <consortium name="RefSeq"/>
        </authorList>
    </citation>
    <scope>IDENTIFICATION</scope>
</reference>
<name>A0A9C6SD56_BOMTE</name>
<dbReference type="InterPro" id="IPR051330">
    <property type="entry name" value="Phosphatase_reg/MetRdx"/>
</dbReference>
<evidence type="ECO:0000313" key="3">
    <source>
        <dbReference type="Proteomes" id="UP000835206"/>
    </source>
</evidence>
<accession>A0A9C6SD56</accession>
<gene>
    <name evidence="4" type="primary">LOC100651726</name>
</gene>
<organism evidence="3 4">
    <name type="scientific">Bombus terrestris</name>
    <name type="common">Buff-tailed bumblebee</name>
    <name type="synonym">Apis terrestris</name>
    <dbReference type="NCBI Taxonomy" id="30195"/>
    <lineage>
        <taxon>Eukaryota</taxon>
        <taxon>Metazoa</taxon>
        <taxon>Ecdysozoa</taxon>
        <taxon>Arthropoda</taxon>
        <taxon>Hexapoda</taxon>
        <taxon>Insecta</taxon>
        <taxon>Pterygota</taxon>
        <taxon>Neoptera</taxon>
        <taxon>Endopterygota</taxon>
        <taxon>Hymenoptera</taxon>
        <taxon>Apocrita</taxon>
        <taxon>Aculeata</taxon>
        <taxon>Apoidea</taxon>
        <taxon>Anthophila</taxon>
        <taxon>Apidae</taxon>
        <taxon>Bombus</taxon>
        <taxon>Bombus</taxon>
    </lineage>
</organism>
<dbReference type="AlphaFoldDB" id="A0A9C6SD56"/>
<dbReference type="Pfam" id="PF04176">
    <property type="entry name" value="TIP41"/>
    <property type="match status" value="1"/>
</dbReference>
<dbReference type="RefSeq" id="XP_048266664.1">
    <property type="nucleotide sequence ID" value="XM_048410707.1"/>
</dbReference>
<dbReference type="Proteomes" id="UP000835206">
    <property type="component" value="Chromosome 12"/>
</dbReference>
<protein>
    <recommendedName>
        <fullName evidence="2">TIP41-like protein</fullName>
    </recommendedName>
</protein>
<comment type="similarity">
    <text evidence="1">Belongs to the TIP41 family.</text>
</comment>
<sequence>MYIQTVYNSLYNIIITVNEIKINQIMTAVKVHGGIDILRLPVNQEEHVFPPWHIKYTQSHILHSKCSRSENGCGDKDADACQFCIFSRTLELPHMPDMVFPNNILTLKHQDGASMQFNALDALRTVSNGKINIQLACAEAWKESRSESSEYLEEKVKPFDWTFTSNYTGTISNFEIQETNERIDVDKLKRRDKILFYHDLTLFEDELHDNGIAVCSVKIRVMPTSFFILLRYFLRIDGVMLRINDTRLYHEFGQDYILREYTSREARVEEIRVPPSLFVEPSEIAPHLPLTGCQYHKLVMMSSKTELVTNNDNELVNEIVTASVTARANISEIDNSVT</sequence>
<proteinExistence type="inferred from homology"/>
<dbReference type="PANTHER" id="PTHR21021:SF16">
    <property type="entry name" value="TIP41-LIKE PROTEIN"/>
    <property type="match status" value="1"/>
</dbReference>
<dbReference type="OrthoDB" id="10253878at2759"/>
<keyword evidence="3" id="KW-1185">Reference proteome</keyword>
<evidence type="ECO:0000256" key="2">
    <source>
        <dbReference type="ARBA" id="ARBA00018951"/>
    </source>
</evidence>
<dbReference type="GO" id="GO:0031929">
    <property type="term" value="P:TOR signaling"/>
    <property type="evidence" value="ECO:0007669"/>
    <property type="project" value="TreeGrafter"/>
</dbReference>
<dbReference type="InterPro" id="IPR007303">
    <property type="entry name" value="TIP41-like"/>
</dbReference>